<keyword evidence="4" id="KW-1185">Reference proteome</keyword>
<proteinExistence type="predicted"/>
<comment type="caution">
    <text evidence="3">The sequence shown here is derived from an EMBL/GenBank/DDBJ whole genome shotgun (WGS) entry which is preliminary data.</text>
</comment>
<keyword evidence="2" id="KW-0472">Membrane</keyword>
<evidence type="ECO:0000313" key="3">
    <source>
        <dbReference type="EMBL" id="KAL1795996.1"/>
    </source>
</evidence>
<evidence type="ECO:0000256" key="2">
    <source>
        <dbReference type="SAM" id="Phobius"/>
    </source>
</evidence>
<feature type="transmembrane region" description="Helical" evidence="2">
    <location>
        <begin position="84"/>
        <end position="108"/>
    </location>
</feature>
<feature type="region of interest" description="Disordered" evidence="1">
    <location>
        <begin position="196"/>
        <end position="279"/>
    </location>
</feature>
<dbReference type="GeneID" id="96086542"/>
<keyword evidence="2" id="KW-1133">Transmembrane helix</keyword>
<protein>
    <submittedName>
        <fullName evidence="3">Uncharacterized protein</fullName>
    </submittedName>
</protein>
<organism evidence="3 4">
    <name type="scientific">Alternaria dauci</name>
    <dbReference type="NCBI Taxonomy" id="48095"/>
    <lineage>
        <taxon>Eukaryota</taxon>
        <taxon>Fungi</taxon>
        <taxon>Dikarya</taxon>
        <taxon>Ascomycota</taxon>
        <taxon>Pezizomycotina</taxon>
        <taxon>Dothideomycetes</taxon>
        <taxon>Pleosporomycetidae</taxon>
        <taxon>Pleosporales</taxon>
        <taxon>Pleosporineae</taxon>
        <taxon>Pleosporaceae</taxon>
        <taxon>Alternaria</taxon>
        <taxon>Alternaria sect. Porri</taxon>
    </lineage>
</organism>
<dbReference type="Proteomes" id="UP001578633">
    <property type="component" value="Chromosome 5"/>
</dbReference>
<name>A0ABR3UKD2_9PLEO</name>
<reference evidence="3 4" key="1">
    <citation type="submission" date="2024-09" db="EMBL/GenBank/DDBJ databases">
        <title>T2T genomes of carrot and Alternaria dauci and their utility for understanding host-pathogen interaction during carrot leaf blight disease.</title>
        <authorList>
            <person name="Liu W."/>
            <person name="Xu S."/>
            <person name="Ou C."/>
            <person name="Liu X."/>
            <person name="Zhuang F."/>
            <person name="Deng X.W."/>
        </authorList>
    </citation>
    <scope>NUCLEOTIDE SEQUENCE [LARGE SCALE GENOMIC DNA]</scope>
    <source>
        <strain evidence="3 4">A2016</strain>
    </source>
</reference>
<feature type="region of interest" description="Disordered" evidence="1">
    <location>
        <begin position="416"/>
        <end position="439"/>
    </location>
</feature>
<evidence type="ECO:0000313" key="4">
    <source>
        <dbReference type="Proteomes" id="UP001578633"/>
    </source>
</evidence>
<dbReference type="EMBL" id="JBHGVX010000005">
    <property type="protein sequence ID" value="KAL1795996.1"/>
    <property type="molecule type" value="Genomic_DNA"/>
</dbReference>
<sequence length="439" mass="48987">MNAVIVTEFTTVYPTDFVQATITRSFSSISAPETTSISSSAALRSGVLQSTISISSVVTPSPTSLPTSDTTIPLVGKPKFNDTFAYVTLGAIIALALLQIAMIAYLVYLRFKGECLNCHDLEKQLRKWNSGELKPITPQMIWRRNSLGKGALASKYPSDIDVEKGFVPHAMSRAPTLTQLENNKKPTLFQAAKAKVLRKAKSPNRTPDPPSDDNVDRFFTVDPDAPDVEPESSRRTSTLLPQTTYDDGNLYATRHSPYPESSIYSRNPEPGPNGANESRVFNDIWTQDIASMRRPLRKEADEPNPFVKHVPTYYNPYNARQKARNIAAAEATLESEEYKEAEAVLNRTSATDFETRRALSIVNLADQRLNVARHPSMYTEAGFFLGQSAEPEPELPERPESYQVLAWRKEGLRPAELEDIQEDFSPDLRRASTDKHKDT</sequence>
<dbReference type="RefSeq" id="XP_069306580.1">
    <property type="nucleotide sequence ID" value="XM_069452407.1"/>
</dbReference>
<keyword evidence="2" id="KW-0812">Transmembrane</keyword>
<evidence type="ECO:0000256" key="1">
    <source>
        <dbReference type="SAM" id="MobiDB-lite"/>
    </source>
</evidence>
<gene>
    <name evidence="3" type="ORF">ACET3X_006220</name>
</gene>
<accession>A0ABR3UKD2</accession>
<feature type="compositionally biased region" description="Basic and acidic residues" evidence="1">
    <location>
        <begin position="426"/>
        <end position="439"/>
    </location>
</feature>
<feature type="compositionally biased region" description="Polar residues" evidence="1">
    <location>
        <begin position="235"/>
        <end position="246"/>
    </location>
</feature>